<name>A0A066UGQ5_9PSEU</name>
<gene>
    <name evidence="1" type="ORF">DV20_04350</name>
</gene>
<dbReference type="eggNOG" id="ENOG5033I5W">
    <property type="taxonomic scope" value="Bacteria"/>
</dbReference>
<evidence type="ECO:0000313" key="2">
    <source>
        <dbReference type="Proteomes" id="UP000027345"/>
    </source>
</evidence>
<keyword evidence="2" id="KW-1185">Reference proteome</keyword>
<dbReference type="EMBL" id="JMQI01000009">
    <property type="protein sequence ID" value="KDN23408.1"/>
    <property type="molecule type" value="Genomic_DNA"/>
</dbReference>
<evidence type="ECO:0000313" key="1">
    <source>
        <dbReference type="EMBL" id="KDN23408.1"/>
    </source>
</evidence>
<accession>A0A066UGQ5</accession>
<reference evidence="1 2" key="1">
    <citation type="submission" date="2014-05" db="EMBL/GenBank/DDBJ databases">
        <title>Draft genome sequence of Amycolatopsis rifamycinica DSM 46095.</title>
        <authorList>
            <person name="Lal R."/>
            <person name="Saxena A."/>
            <person name="Kumari R."/>
            <person name="Mukherjee U."/>
            <person name="Singh P."/>
            <person name="Sangwan N."/>
            <person name="Mahato N.K."/>
        </authorList>
    </citation>
    <scope>NUCLEOTIDE SEQUENCE [LARGE SCALE GENOMIC DNA]</scope>
    <source>
        <strain evidence="1 2">DSM 46095</strain>
    </source>
</reference>
<dbReference type="AlphaFoldDB" id="A0A066UGQ5"/>
<proteinExistence type="predicted"/>
<dbReference type="Proteomes" id="UP000027345">
    <property type="component" value="Unassembled WGS sequence"/>
</dbReference>
<protein>
    <submittedName>
        <fullName evidence="1">Uncharacterized protein</fullName>
    </submittedName>
</protein>
<comment type="caution">
    <text evidence="1">The sequence shown here is derived from an EMBL/GenBank/DDBJ whole genome shotgun (WGS) entry which is preliminary data.</text>
</comment>
<dbReference type="RefSeq" id="WP_043776570.1">
    <property type="nucleotide sequence ID" value="NZ_JMQI01000009.1"/>
</dbReference>
<sequence>MAERTLADQLGGYLPEGIEALEEHERQDLANALRDARRRQAKALAEAGEEGLRYVPALLRGAVRKAVGL</sequence>
<organism evidence="1 2">
    <name type="scientific">Amycolatopsis rifamycinica</name>
    <dbReference type="NCBI Taxonomy" id="287986"/>
    <lineage>
        <taxon>Bacteria</taxon>
        <taxon>Bacillati</taxon>
        <taxon>Actinomycetota</taxon>
        <taxon>Actinomycetes</taxon>
        <taxon>Pseudonocardiales</taxon>
        <taxon>Pseudonocardiaceae</taxon>
        <taxon>Amycolatopsis</taxon>
    </lineage>
</organism>